<name>A0AAD7GG49_MYCRO</name>
<sequence>MEPTSDRFARSPREIVDLIFFFALLRYFDNWGLLPHMHRELWQDEHHIFGRFTTYIPNNTRVRSMVEFHEELLPFVVRVAARLRTLSIVCDRNSEWEGVYFVLVQHLSSTLLHITLTVLGQSATVANPISIDLPLPPAFPPSLANVTDLRLAHISGSTWGDLSEVLAHLTRVESLQLVQLTCRVPSTAQIVHLPSLCRLMVNFENLQLVHVCALFAIVAPVALQLDSGMDSSIGRFAVVMSSARR</sequence>
<proteinExistence type="predicted"/>
<evidence type="ECO:0000313" key="1">
    <source>
        <dbReference type="EMBL" id="KAJ7687288.1"/>
    </source>
</evidence>
<accession>A0AAD7GG49</accession>
<keyword evidence="2" id="KW-1185">Reference proteome</keyword>
<reference evidence="1" key="1">
    <citation type="submission" date="2023-03" db="EMBL/GenBank/DDBJ databases">
        <title>Massive genome expansion in bonnet fungi (Mycena s.s.) driven by repeated elements and novel gene families across ecological guilds.</title>
        <authorList>
            <consortium name="Lawrence Berkeley National Laboratory"/>
            <person name="Harder C.B."/>
            <person name="Miyauchi S."/>
            <person name="Viragh M."/>
            <person name="Kuo A."/>
            <person name="Thoen E."/>
            <person name="Andreopoulos B."/>
            <person name="Lu D."/>
            <person name="Skrede I."/>
            <person name="Drula E."/>
            <person name="Henrissat B."/>
            <person name="Morin E."/>
            <person name="Kohler A."/>
            <person name="Barry K."/>
            <person name="LaButti K."/>
            <person name="Morin E."/>
            <person name="Salamov A."/>
            <person name="Lipzen A."/>
            <person name="Mereny Z."/>
            <person name="Hegedus B."/>
            <person name="Baldrian P."/>
            <person name="Stursova M."/>
            <person name="Weitz H."/>
            <person name="Taylor A."/>
            <person name="Grigoriev I.V."/>
            <person name="Nagy L.G."/>
            <person name="Martin F."/>
            <person name="Kauserud H."/>
        </authorList>
    </citation>
    <scope>NUCLEOTIDE SEQUENCE</scope>
    <source>
        <strain evidence="1">CBHHK067</strain>
    </source>
</reference>
<organism evidence="1 2">
    <name type="scientific">Mycena rosella</name>
    <name type="common">Pink bonnet</name>
    <name type="synonym">Agaricus rosellus</name>
    <dbReference type="NCBI Taxonomy" id="1033263"/>
    <lineage>
        <taxon>Eukaryota</taxon>
        <taxon>Fungi</taxon>
        <taxon>Dikarya</taxon>
        <taxon>Basidiomycota</taxon>
        <taxon>Agaricomycotina</taxon>
        <taxon>Agaricomycetes</taxon>
        <taxon>Agaricomycetidae</taxon>
        <taxon>Agaricales</taxon>
        <taxon>Marasmiineae</taxon>
        <taxon>Mycenaceae</taxon>
        <taxon>Mycena</taxon>
    </lineage>
</organism>
<evidence type="ECO:0008006" key="3">
    <source>
        <dbReference type="Google" id="ProtNLM"/>
    </source>
</evidence>
<protein>
    <recommendedName>
        <fullName evidence="3">F-box domain-containing protein</fullName>
    </recommendedName>
</protein>
<evidence type="ECO:0000313" key="2">
    <source>
        <dbReference type="Proteomes" id="UP001221757"/>
    </source>
</evidence>
<dbReference type="AlphaFoldDB" id="A0AAD7GG49"/>
<gene>
    <name evidence="1" type="ORF">B0H17DRAFT_1180924</name>
</gene>
<comment type="caution">
    <text evidence="1">The sequence shown here is derived from an EMBL/GenBank/DDBJ whole genome shotgun (WGS) entry which is preliminary data.</text>
</comment>
<dbReference type="Proteomes" id="UP001221757">
    <property type="component" value="Unassembled WGS sequence"/>
</dbReference>
<dbReference type="EMBL" id="JARKIE010000089">
    <property type="protein sequence ID" value="KAJ7687288.1"/>
    <property type="molecule type" value="Genomic_DNA"/>
</dbReference>